<dbReference type="GeneID" id="68357294"/>
<keyword evidence="2" id="KW-0472">Membrane</keyword>
<evidence type="ECO:0000256" key="2">
    <source>
        <dbReference type="SAM" id="Phobius"/>
    </source>
</evidence>
<feature type="region of interest" description="Disordered" evidence="1">
    <location>
        <begin position="107"/>
        <end position="139"/>
    </location>
</feature>
<organism evidence="3 4">
    <name type="scientific">Hirsutella rhossiliensis</name>
    <dbReference type="NCBI Taxonomy" id="111463"/>
    <lineage>
        <taxon>Eukaryota</taxon>
        <taxon>Fungi</taxon>
        <taxon>Dikarya</taxon>
        <taxon>Ascomycota</taxon>
        <taxon>Pezizomycotina</taxon>
        <taxon>Sordariomycetes</taxon>
        <taxon>Hypocreomycetidae</taxon>
        <taxon>Hypocreales</taxon>
        <taxon>Ophiocordycipitaceae</taxon>
        <taxon>Hirsutella</taxon>
    </lineage>
</organism>
<feature type="transmembrane region" description="Helical" evidence="2">
    <location>
        <begin position="27"/>
        <end position="49"/>
    </location>
</feature>
<dbReference type="Proteomes" id="UP000824596">
    <property type="component" value="Unassembled WGS sequence"/>
</dbReference>
<proteinExistence type="predicted"/>
<name>A0A9P8MTX8_9HYPO</name>
<evidence type="ECO:0000313" key="4">
    <source>
        <dbReference type="Proteomes" id="UP000824596"/>
    </source>
</evidence>
<accession>A0A9P8MTX8</accession>
<protein>
    <submittedName>
        <fullName evidence="3">Uncharacterized protein</fullName>
    </submittedName>
</protein>
<gene>
    <name evidence="3" type="ORF">HRG_08165</name>
</gene>
<reference evidence="3" key="1">
    <citation type="submission" date="2021-09" db="EMBL/GenBank/DDBJ databases">
        <title>A high-quality genome of the endoparasitic fungus Hirsutella rhossiliensis with a comparison of Hirsutella genomes reveals transposable elements contributing to genome size variation.</title>
        <authorList>
            <person name="Lin R."/>
            <person name="Jiao Y."/>
            <person name="Sun X."/>
            <person name="Ling J."/>
            <person name="Xie B."/>
            <person name="Cheng X."/>
        </authorList>
    </citation>
    <scope>NUCLEOTIDE SEQUENCE</scope>
    <source>
        <strain evidence="3">HR02</strain>
    </source>
</reference>
<keyword evidence="2" id="KW-1133">Transmembrane helix</keyword>
<evidence type="ECO:0000313" key="3">
    <source>
        <dbReference type="EMBL" id="KAH0961012.1"/>
    </source>
</evidence>
<keyword evidence="2" id="KW-0812">Transmembrane</keyword>
<keyword evidence="4" id="KW-1185">Reference proteome</keyword>
<evidence type="ECO:0000256" key="1">
    <source>
        <dbReference type="SAM" id="MobiDB-lite"/>
    </source>
</evidence>
<comment type="caution">
    <text evidence="3">The sequence shown here is derived from an EMBL/GenBank/DDBJ whole genome shotgun (WGS) entry which is preliminary data.</text>
</comment>
<feature type="compositionally biased region" description="Basic and acidic residues" evidence="1">
    <location>
        <begin position="107"/>
        <end position="120"/>
    </location>
</feature>
<dbReference type="RefSeq" id="XP_044718525.1">
    <property type="nucleotide sequence ID" value="XM_044866636.1"/>
</dbReference>
<dbReference type="EMBL" id="JAIZPD010000009">
    <property type="protein sequence ID" value="KAH0961012.1"/>
    <property type="molecule type" value="Genomic_DNA"/>
</dbReference>
<sequence>MAPRFVLEGRDLFVPNPGEWESEEKRVAAVALTAVLCILGLLLLIWIVFRLGSGLFAYLQSVPRRFRGLAARCRLRPRHGGVGVELGVNKPQQQRARAVADAHEMNECSHGQAVDDRTPWDTESGPAPNYEERLPRPPVPPPAYGTWTPRQAMPQADDEYHVNGVFYLPYSNRAFVWDPSTSTWVVDRYPRYARFEREA</sequence>
<dbReference type="AlphaFoldDB" id="A0A9P8MTX8"/>